<dbReference type="PANTHER" id="PTHR48090">
    <property type="entry name" value="UNDECAPRENYL-PHOSPHATE 4-DEOXY-4-FORMAMIDO-L-ARABINOSE TRANSFERASE-RELATED"/>
    <property type="match status" value="1"/>
</dbReference>
<comment type="similarity">
    <text evidence="1">Belongs to the glycosyltransferase 2 family.</text>
</comment>
<feature type="region of interest" description="Disordered" evidence="2">
    <location>
        <begin position="233"/>
        <end position="258"/>
    </location>
</feature>
<organism evidence="4 5">
    <name type="scientific">Nocardia panacis</name>
    <dbReference type="NCBI Taxonomy" id="2340916"/>
    <lineage>
        <taxon>Bacteria</taxon>
        <taxon>Bacillati</taxon>
        <taxon>Actinomycetota</taxon>
        <taxon>Actinomycetes</taxon>
        <taxon>Mycobacteriales</taxon>
        <taxon>Nocardiaceae</taxon>
        <taxon>Nocardia</taxon>
    </lineage>
</organism>
<sequence>MSSRTRTAPGISVVIPAMNEERNLPHLAERMPRGLREIIVVDGNSADRTVAVARELWPAATIVGQTRRGKGNALACGFAVATGEIIVTLDADGSTDPAEIPDFADALLRGADYAKGSRFRDGGGSADITPLRRRGNDMLNRYANLSFGARFTDLCYGYNAFWRHCLHAMDLPPIGATRPQWGDGFEIETLMNVRVAKAGLTIAEVASFESERIHGVTNLNTFRDGLRVLSTIQQERGRSRGTAHPTGRAGLRPRPVRP</sequence>
<dbReference type="SUPFAM" id="SSF53448">
    <property type="entry name" value="Nucleotide-diphospho-sugar transferases"/>
    <property type="match status" value="1"/>
</dbReference>
<dbReference type="Pfam" id="PF00535">
    <property type="entry name" value="Glycos_transf_2"/>
    <property type="match status" value="1"/>
</dbReference>
<evidence type="ECO:0000256" key="1">
    <source>
        <dbReference type="ARBA" id="ARBA00006739"/>
    </source>
</evidence>
<dbReference type="AlphaFoldDB" id="A0A3A4KGN9"/>
<evidence type="ECO:0000259" key="3">
    <source>
        <dbReference type="Pfam" id="PF00535"/>
    </source>
</evidence>
<dbReference type="EMBL" id="QZFU01000023">
    <property type="protein sequence ID" value="RJO73428.1"/>
    <property type="molecule type" value="Genomic_DNA"/>
</dbReference>
<dbReference type="CDD" id="cd04179">
    <property type="entry name" value="DPM_DPG-synthase_like"/>
    <property type="match status" value="1"/>
</dbReference>
<dbReference type="Proteomes" id="UP000266677">
    <property type="component" value="Unassembled WGS sequence"/>
</dbReference>
<feature type="domain" description="Glycosyltransferase 2-like" evidence="3">
    <location>
        <begin position="12"/>
        <end position="160"/>
    </location>
</feature>
<dbReference type="InterPro" id="IPR029044">
    <property type="entry name" value="Nucleotide-diphossugar_trans"/>
</dbReference>
<dbReference type="OrthoDB" id="9802632at2"/>
<dbReference type="PANTHER" id="PTHR48090:SF7">
    <property type="entry name" value="RFBJ PROTEIN"/>
    <property type="match status" value="1"/>
</dbReference>
<keyword evidence="5" id="KW-1185">Reference proteome</keyword>
<keyword evidence="4" id="KW-0808">Transferase</keyword>
<evidence type="ECO:0000313" key="4">
    <source>
        <dbReference type="EMBL" id="RJO73428.1"/>
    </source>
</evidence>
<reference evidence="4 5" key="1">
    <citation type="submission" date="2018-09" db="EMBL/GenBank/DDBJ databases">
        <title>YIM PH21274 draft genome.</title>
        <authorList>
            <person name="Miao C."/>
        </authorList>
    </citation>
    <scope>NUCLEOTIDE SEQUENCE [LARGE SCALE GENOMIC DNA]</scope>
    <source>
        <strain evidence="4 5">YIM PH 21724</strain>
    </source>
</reference>
<gene>
    <name evidence="4" type="ORF">D5S18_19585</name>
</gene>
<dbReference type="RefSeq" id="WP_120042505.1">
    <property type="nucleotide sequence ID" value="NZ_QZFU01000023.1"/>
</dbReference>
<dbReference type="InterPro" id="IPR050256">
    <property type="entry name" value="Glycosyltransferase_2"/>
</dbReference>
<name>A0A3A4KGN9_9NOCA</name>
<dbReference type="GO" id="GO:0016740">
    <property type="term" value="F:transferase activity"/>
    <property type="evidence" value="ECO:0007669"/>
    <property type="project" value="UniProtKB-KW"/>
</dbReference>
<proteinExistence type="inferred from homology"/>
<protein>
    <submittedName>
        <fullName evidence="4">Glycosyltransferase family 2 protein</fullName>
    </submittedName>
</protein>
<dbReference type="Gene3D" id="3.90.550.10">
    <property type="entry name" value="Spore Coat Polysaccharide Biosynthesis Protein SpsA, Chain A"/>
    <property type="match status" value="1"/>
</dbReference>
<comment type="caution">
    <text evidence="4">The sequence shown here is derived from an EMBL/GenBank/DDBJ whole genome shotgun (WGS) entry which is preliminary data.</text>
</comment>
<evidence type="ECO:0000256" key="2">
    <source>
        <dbReference type="SAM" id="MobiDB-lite"/>
    </source>
</evidence>
<evidence type="ECO:0000313" key="5">
    <source>
        <dbReference type="Proteomes" id="UP000266677"/>
    </source>
</evidence>
<accession>A0A3A4KGN9</accession>
<dbReference type="InterPro" id="IPR001173">
    <property type="entry name" value="Glyco_trans_2-like"/>
</dbReference>